<sequence>MAATAKLARQIGALATRGGWYGPHMAAASRAIAERLPLVDLVLEIRDARKALVVIIAIRAISISKRSELEYHQDANYPAIRRPGIIPNLMFYKSSCLTSLLQKSSPTPIPLSSEYEQLRNYPSSSRRIIVMNKMDLANRSQIKKVLEGSPTFLPSPRRHQHWEEDDQELSSKDGPVPLQISLATSVEVLSISAFEWKRYFEQQNCISYGVNSHNKENIKELLNFLLARVRELKRTNDFNYTAVIMLIGIPNVGKSALANSLHQIGRISAAEKGKLKHAIVSPNPGETKDISSLKIGSHPNVYVLDTPGVLPPKILDTEIYSKLALTGSIRDCLVGEREIAQYFLALLNSSDEYKKWAKLSMNVNDRIFLDLKVEGLSSCELDKKQKRQYPTDHTQDFIVHDVRRTLFETISSFDGNVQVGEDLSRLIETQFTSLREAFQVPVELGEEAQNKAATKLLNLYRTGRLGHYTLDSLPCHT</sequence>
<evidence type="ECO:0000313" key="5">
    <source>
        <dbReference type="EnsemblPlants" id="QL04p024812:mrna"/>
    </source>
</evidence>
<evidence type="ECO:0000256" key="2">
    <source>
        <dbReference type="ARBA" id="ARBA00023134"/>
    </source>
</evidence>
<dbReference type="OMA" id="TDHTQDC"/>
<feature type="domain" description="G" evidence="4">
    <location>
        <begin position="244"/>
        <end position="311"/>
    </location>
</feature>
<evidence type="ECO:0000256" key="3">
    <source>
        <dbReference type="SAM" id="MobiDB-lite"/>
    </source>
</evidence>
<dbReference type="EnsemblPlants" id="QL04p024812:mrna">
    <property type="protein sequence ID" value="QL04p024812:mrna"/>
    <property type="gene ID" value="QL04p024812"/>
</dbReference>
<dbReference type="Gramene" id="QL04p024812:mrna">
    <property type="protein sequence ID" value="QL04p024812:mrna"/>
    <property type="gene ID" value="QL04p024812"/>
</dbReference>
<evidence type="ECO:0000256" key="1">
    <source>
        <dbReference type="ARBA" id="ARBA00022741"/>
    </source>
</evidence>
<dbReference type="Pfam" id="PF01926">
    <property type="entry name" value="MMR_HSR1"/>
    <property type="match status" value="1"/>
</dbReference>
<evidence type="ECO:0000313" key="6">
    <source>
        <dbReference type="Proteomes" id="UP000594261"/>
    </source>
</evidence>
<dbReference type="PANTHER" id="PTHR45782">
    <property type="entry name" value="MITOCHONDRIAL RIBOSOME-ASSOCIATED GTPASE 1"/>
    <property type="match status" value="1"/>
</dbReference>
<dbReference type="GO" id="GO:0005739">
    <property type="term" value="C:mitochondrion"/>
    <property type="evidence" value="ECO:0007669"/>
    <property type="project" value="TreeGrafter"/>
</dbReference>
<dbReference type="Proteomes" id="UP000594261">
    <property type="component" value="Chromosome 4"/>
</dbReference>
<dbReference type="SUPFAM" id="SSF52540">
    <property type="entry name" value="P-loop containing nucleoside triphosphate hydrolases"/>
    <property type="match status" value="1"/>
</dbReference>
<evidence type="ECO:0000259" key="4">
    <source>
        <dbReference type="Pfam" id="PF01926"/>
    </source>
</evidence>
<dbReference type="InParanoid" id="A0A7N2R2R8"/>
<reference evidence="5" key="2">
    <citation type="submission" date="2021-01" db="UniProtKB">
        <authorList>
            <consortium name="EnsemblPlants"/>
        </authorList>
    </citation>
    <scope>IDENTIFICATION</scope>
</reference>
<feature type="region of interest" description="Disordered" evidence="3">
    <location>
        <begin position="149"/>
        <end position="173"/>
    </location>
</feature>
<dbReference type="InterPro" id="IPR006073">
    <property type="entry name" value="GTP-bd"/>
</dbReference>
<keyword evidence="1" id="KW-0547">Nucleotide-binding</keyword>
<keyword evidence="6" id="KW-1185">Reference proteome</keyword>
<dbReference type="GO" id="GO:0032543">
    <property type="term" value="P:mitochondrial translation"/>
    <property type="evidence" value="ECO:0007669"/>
    <property type="project" value="TreeGrafter"/>
</dbReference>
<dbReference type="Gene3D" id="3.40.50.300">
    <property type="entry name" value="P-loop containing nucleotide triphosphate hydrolases"/>
    <property type="match status" value="1"/>
</dbReference>
<dbReference type="PANTHER" id="PTHR45782:SF1">
    <property type="entry name" value="DAR GTPASE 2, MITOCHONDRIAL"/>
    <property type="match status" value="1"/>
</dbReference>
<protein>
    <recommendedName>
        <fullName evidence="4">G domain-containing protein</fullName>
    </recommendedName>
</protein>
<dbReference type="EMBL" id="LRBV02000004">
    <property type="status" value="NOT_ANNOTATED_CDS"/>
    <property type="molecule type" value="Genomic_DNA"/>
</dbReference>
<reference evidence="5 6" key="1">
    <citation type="journal article" date="2016" name="G3 (Bethesda)">
        <title>First Draft Assembly and Annotation of the Genome of a California Endemic Oak Quercus lobata Nee (Fagaceae).</title>
        <authorList>
            <person name="Sork V.L."/>
            <person name="Fitz-Gibbon S.T."/>
            <person name="Puiu D."/>
            <person name="Crepeau M."/>
            <person name="Gugger P.F."/>
            <person name="Sherman R."/>
            <person name="Stevens K."/>
            <person name="Langley C.H."/>
            <person name="Pellegrini M."/>
            <person name="Salzberg S.L."/>
        </authorList>
    </citation>
    <scope>NUCLEOTIDE SEQUENCE [LARGE SCALE GENOMIC DNA]</scope>
    <source>
        <strain evidence="5 6">cv. SW786</strain>
    </source>
</reference>
<name>A0A7N2R2R8_QUELO</name>
<dbReference type="AlphaFoldDB" id="A0A7N2R2R8"/>
<dbReference type="GO" id="GO:0003924">
    <property type="term" value="F:GTPase activity"/>
    <property type="evidence" value="ECO:0007669"/>
    <property type="project" value="TreeGrafter"/>
</dbReference>
<keyword evidence="2" id="KW-0342">GTP-binding</keyword>
<accession>A0A7N2R2R8</accession>
<proteinExistence type="predicted"/>
<dbReference type="GO" id="GO:0005525">
    <property type="term" value="F:GTP binding"/>
    <property type="evidence" value="ECO:0007669"/>
    <property type="project" value="UniProtKB-KW"/>
</dbReference>
<dbReference type="InterPro" id="IPR027417">
    <property type="entry name" value="P-loop_NTPase"/>
</dbReference>
<organism evidence="5 6">
    <name type="scientific">Quercus lobata</name>
    <name type="common">Valley oak</name>
    <dbReference type="NCBI Taxonomy" id="97700"/>
    <lineage>
        <taxon>Eukaryota</taxon>
        <taxon>Viridiplantae</taxon>
        <taxon>Streptophyta</taxon>
        <taxon>Embryophyta</taxon>
        <taxon>Tracheophyta</taxon>
        <taxon>Spermatophyta</taxon>
        <taxon>Magnoliopsida</taxon>
        <taxon>eudicotyledons</taxon>
        <taxon>Gunneridae</taxon>
        <taxon>Pentapetalae</taxon>
        <taxon>rosids</taxon>
        <taxon>fabids</taxon>
        <taxon>Fagales</taxon>
        <taxon>Fagaceae</taxon>
        <taxon>Quercus</taxon>
    </lineage>
</organism>
<dbReference type="FunCoup" id="A0A7N2R2R8">
    <property type="interactions" value="2428"/>
</dbReference>